<dbReference type="EMBL" id="AYYC01000738">
    <property type="protein sequence ID" value="ETK03285.1"/>
    <property type="molecule type" value="Genomic_DNA"/>
</dbReference>
<proteinExistence type="predicted"/>
<evidence type="ECO:0008006" key="3">
    <source>
        <dbReference type="Google" id="ProtNLM"/>
    </source>
</evidence>
<evidence type="ECO:0000313" key="1">
    <source>
        <dbReference type="EMBL" id="ETK03285.1"/>
    </source>
</evidence>
<evidence type="ECO:0000313" key="2">
    <source>
        <dbReference type="Proteomes" id="UP000018872"/>
    </source>
</evidence>
<gene>
    <name evidence="1" type="ORF">T229_14970</name>
</gene>
<protein>
    <recommendedName>
        <fullName evidence="3">Toxin-antitoxin system protein</fullName>
    </recommendedName>
</protein>
<dbReference type="Proteomes" id="UP000018872">
    <property type="component" value="Unassembled WGS sequence"/>
</dbReference>
<reference evidence="1 2" key="1">
    <citation type="submission" date="2013-11" db="EMBL/GenBank/DDBJ databases">
        <title>Single cell genomics of uncultured Tannerella BU063 (oral taxon 286).</title>
        <authorList>
            <person name="Beall C.J."/>
            <person name="Campbell A.G."/>
            <person name="Griffen A.L."/>
            <person name="Podar M."/>
            <person name="Leys E.J."/>
        </authorList>
    </citation>
    <scope>NUCLEOTIDE SEQUENCE [LARGE SCALE GENOMIC DNA]</scope>
    <source>
        <strain evidence="1">Cell 5</strain>
    </source>
</reference>
<sequence>MEATQRTLIDLPERAIRALQLRAETSGMSLKRYMEVLLIQQSEEPLSDEQLYKSMLLMYPDGKEEASEEEVTEFRVWLKLSS</sequence>
<organism evidence="1 2">
    <name type="scientific">Tannerella sp. oral taxon BU063 isolate Cell 5</name>
    <dbReference type="NCBI Taxonomy" id="1410950"/>
    <lineage>
        <taxon>Bacteria</taxon>
        <taxon>Pseudomonadati</taxon>
        <taxon>Bacteroidota</taxon>
        <taxon>Bacteroidia</taxon>
        <taxon>Bacteroidales</taxon>
        <taxon>Tannerellaceae</taxon>
        <taxon>Tannerella</taxon>
    </lineage>
</organism>
<dbReference type="PATRIC" id="fig|1410950.3.peg.2369"/>
<accession>W2C822</accession>
<dbReference type="AlphaFoldDB" id="W2C822"/>
<name>W2C822_9BACT</name>
<comment type="caution">
    <text evidence="1">The sequence shown here is derived from an EMBL/GenBank/DDBJ whole genome shotgun (WGS) entry which is preliminary data.</text>
</comment>